<protein>
    <submittedName>
        <fullName evidence="1">Uncharacterized protein</fullName>
    </submittedName>
</protein>
<feature type="non-terminal residue" evidence="1">
    <location>
        <position position="171"/>
    </location>
</feature>
<organism evidence="1">
    <name type="scientific">marine metagenome</name>
    <dbReference type="NCBI Taxonomy" id="408172"/>
    <lineage>
        <taxon>unclassified sequences</taxon>
        <taxon>metagenomes</taxon>
        <taxon>ecological metagenomes</taxon>
    </lineage>
</organism>
<dbReference type="AlphaFoldDB" id="A0A381WWS7"/>
<reference evidence="1" key="1">
    <citation type="submission" date="2018-05" db="EMBL/GenBank/DDBJ databases">
        <authorList>
            <person name="Lanie J.A."/>
            <person name="Ng W.-L."/>
            <person name="Kazmierczak K.M."/>
            <person name="Andrzejewski T.M."/>
            <person name="Davidsen T.M."/>
            <person name="Wayne K.J."/>
            <person name="Tettelin H."/>
            <person name="Glass J.I."/>
            <person name="Rusch D."/>
            <person name="Podicherti R."/>
            <person name="Tsui H.-C.T."/>
            <person name="Winkler M.E."/>
        </authorList>
    </citation>
    <scope>NUCLEOTIDE SEQUENCE</scope>
</reference>
<evidence type="ECO:0000313" key="1">
    <source>
        <dbReference type="EMBL" id="SVA56721.1"/>
    </source>
</evidence>
<dbReference type="EMBL" id="UINC01013078">
    <property type="protein sequence ID" value="SVA56721.1"/>
    <property type="molecule type" value="Genomic_DNA"/>
</dbReference>
<proteinExistence type="predicted"/>
<name>A0A381WWS7_9ZZZZ</name>
<sequence length="171" mass="17037">MFSTKILAILAIIMVAVFSPALISQAAEPPSVGTASIEDDQASGDSVVIALSGLTPGTYTAALVSGNDVEILSIGSADVVVPVIQGVTQTTGTLNITFDSNSDGYDGSDLLSAYSRITISGADGLIAYSDALHSSATAEINAAIADGAALNKELDAALSAAKEAQSASTKA</sequence>
<gene>
    <name evidence="1" type="ORF">METZ01_LOCUS109575</name>
</gene>
<accession>A0A381WWS7</accession>